<name>A0ABD7S010_ECTME</name>
<protein>
    <submittedName>
        <fullName evidence="2">Uncharacterized protein</fullName>
    </submittedName>
</protein>
<organism evidence="2 3">
    <name type="scientific">Ectopseudomonas mendocina</name>
    <name type="common">Pseudomonas mendocina</name>
    <dbReference type="NCBI Taxonomy" id="300"/>
    <lineage>
        <taxon>Bacteria</taxon>
        <taxon>Pseudomonadati</taxon>
        <taxon>Pseudomonadota</taxon>
        <taxon>Gammaproteobacteria</taxon>
        <taxon>Pseudomonadales</taxon>
        <taxon>Pseudomonadaceae</taxon>
        <taxon>Ectopseudomonas</taxon>
    </lineage>
</organism>
<dbReference type="EMBL" id="SCFV01000003">
    <property type="protein sequence ID" value="TRO19390.1"/>
    <property type="molecule type" value="Genomic_DNA"/>
</dbReference>
<evidence type="ECO:0000256" key="1">
    <source>
        <dbReference type="SAM" id="MobiDB-lite"/>
    </source>
</evidence>
<dbReference type="AlphaFoldDB" id="A0ABD7S010"/>
<proteinExistence type="predicted"/>
<comment type="caution">
    <text evidence="2">The sequence shown here is derived from an EMBL/GenBank/DDBJ whole genome shotgun (WGS) entry which is preliminary data.</text>
</comment>
<feature type="region of interest" description="Disordered" evidence="1">
    <location>
        <begin position="41"/>
        <end position="79"/>
    </location>
</feature>
<evidence type="ECO:0000313" key="3">
    <source>
        <dbReference type="Proteomes" id="UP000317327"/>
    </source>
</evidence>
<evidence type="ECO:0000313" key="2">
    <source>
        <dbReference type="EMBL" id="TRO19390.1"/>
    </source>
</evidence>
<reference evidence="2 3" key="1">
    <citation type="submission" date="2019-01" db="EMBL/GenBank/DDBJ databases">
        <title>Whole genome shotgun sequencing of Pseudomonas spp. isolated by its ability to degrade furfural.</title>
        <authorList>
            <person name="Donoso R."/>
            <person name="Farkas C."/>
            <person name="Villegas P."/>
            <person name="Gonzales-Toro F."/>
            <person name="Guajardo-Parra M."/>
            <person name="Araya-Nail M."/>
            <person name="Morgante V."/>
            <person name="Perez-Pantoja D."/>
        </authorList>
    </citation>
    <scope>NUCLEOTIDE SEQUENCE [LARGE SCALE GENOMIC DNA]</scope>
    <source>
        <strain evidence="2 3">VN231</strain>
    </source>
</reference>
<accession>A0ABD7S010</accession>
<dbReference type="RefSeq" id="WP_143500933.1">
    <property type="nucleotide sequence ID" value="NZ_SCFV01000003.1"/>
</dbReference>
<gene>
    <name evidence="2" type="ORF">EQ836_07645</name>
</gene>
<dbReference type="Proteomes" id="UP000317327">
    <property type="component" value="Unassembled WGS sequence"/>
</dbReference>
<sequence>MATLAEQRRAIGAGITASRQSNAQAERRAIGAAMEASRRGTLKSDLNALETSPRKSGQLRTLERKGARPATSGVGYWNPARMPTSGAGIASPLIEKLTVVEGVGVPDREYWPNGLTTSDGLFVLPAMKTLNLIDANGAAVQIQLADPEGTMA</sequence>